<name>A0ABT2ZDW3_9RHOB</name>
<dbReference type="RefSeq" id="WP_263734888.1">
    <property type="nucleotide sequence ID" value="NZ_JAOWKY010000002.1"/>
</dbReference>
<evidence type="ECO:0000313" key="5">
    <source>
        <dbReference type="Proteomes" id="UP001652542"/>
    </source>
</evidence>
<evidence type="ECO:0000259" key="3">
    <source>
        <dbReference type="PROSITE" id="PS50893"/>
    </source>
</evidence>
<dbReference type="SMART" id="SM00382">
    <property type="entry name" value="AAA"/>
    <property type="match status" value="1"/>
</dbReference>
<dbReference type="PANTHER" id="PTHR24220:SF659">
    <property type="entry name" value="TRANSPORTER, PUTATIVE-RELATED"/>
    <property type="match status" value="1"/>
</dbReference>
<feature type="domain" description="ABC transporter" evidence="3">
    <location>
        <begin position="8"/>
        <end position="232"/>
    </location>
</feature>
<dbReference type="EMBL" id="JAOWKY010000002">
    <property type="protein sequence ID" value="MCV2869238.1"/>
    <property type="molecule type" value="Genomic_DNA"/>
</dbReference>
<dbReference type="InterPro" id="IPR017871">
    <property type="entry name" value="ABC_transporter-like_CS"/>
</dbReference>
<organism evidence="4 5">
    <name type="scientific">Albidovulum marisflavi</name>
    <dbReference type="NCBI Taxonomy" id="2984159"/>
    <lineage>
        <taxon>Bacteria</taxon>
        <taxon>Pseudomonadati</taxon>
        <taxon>Pseudomonadota</taxon>
        <taxon>Alphaproteobacteria</taxon>
        <taxon>Rhodobacterales</taxon>
        <taxon>Paracoccaceae</taxon>
        <taxon>Albidovulum</taxon>
    </lineage>
</organism>
<dbReference type="Proteomes" id="UP001652542">
    <property type="component" value="Unassembled WGS sequence"/>
</dbReference>
<evidence type="ECO:0000313" key="4">
    <source>
        <dbReference type="EMBL" id="MCV2869238.1"/>
    </source>
</evidence>
<dbReference type="GO" id="GO:0005524">
    <property type="term" value="F:ATP binding"/>
    <property type="evidence" value="ECO:0007669"/>
    <property type="project" value="UniProtKB-KW"/>
</dbReference>
<dbReference type="SUPFAM" id="SSF52540">
    <property type="entry name" value="P-loop containing nucleoside triphosphate hydrolases"/>
    <property type="match status" value="1"/>
</dbReference>
<accession>A0ABT2ZDW3</accession>
<dbReference type="InterPro" id="IPR027417">
    <property type="entry name" value="P-loop_NTPase"/>
</dbReference>
<dbReference type="InterPro" id="IPR003593">
    <property type="entry name" value="AAA+_ATPase"/>
</dbReference>
<dbReference type="InterPro" id="IPR015854">
    <property type="entry name" value="ABC_transpr_LolD-like"/>
</dbReference>
<proteinExistence type="predicted"/>
<gene>
    <name evidence="4" type="ORF">OEW28_11425</name>
</gene>
<comment type="caution">
    <text evidence="4">The sequence shown here is derived from an EMBL/GenBank/DDBJ whole genome shotgun (WGS) entry which is preliminary data.</text>
</comment>
<dbReference type="PROSITE" id="PS50893">
    <property type="entry name" value="ABC_TRANSPORTER_2"/>
    <property type="match status" value="1"/>
</dbReference>
<dbReference type="Pfam" id="PF00005">
    <property type="entry name" value="ABC_tran"/>
    <property type="match status" value="1"/>
</dbReference>
<dbReference type="InterPro" id="IPR003439">
    <property type="entry name" value="ABC_transporter-like_ATP-bd"/>
</dbReference>
<dbReference type="PROSITE" id="PS00211">
    <property type="entry name" value="ABC_TRANSPORTER_1"/>
    <property type="match status" value="1"/>
</dbReference>
<evidence type="ECO:0000256" key="1">
    <source>
        <dbReference type="ARBA" id="ARBA00022741"/>
    </source>
</evidence>
<protein>
    <submittedName>
        <fullName evidence="4">ATP-binding cassette domain-containing protein</fullName>
    </submittedName>
</protein>
<evidence type="ECO:0000256" key="2">
    <source>
        <dbReference type="ARBA" id="ARBA00022840"/>
    </source>
</evidence>
<dbReference type="PANTHER" id="PTHR24220">
    <property type="entry name" value="IMPORT ATP-BINDING PROTEIN"/>
    <property type="match status" value="1"/>
</dbReference>
<keyword evidence="1" id="KW-0547">Nucleotide-binding</keyword>
<keyword evidence="2 4" id="KW-0067">ATP-binding</keyword>
<keyword evidence="5" id="KW-1185">Reference proteome</keyword>
<reference evidence="4 5" key="1">
    <citation type="submission" date="2022-10" db="EMBL/GenBank/DDBJ databases">
        <title>Defluviimonas sp. nov., isolated from ocean surface water.</title>
        <authorList>
            <person name="He W."/>
            <person name="Wang L."/>
            <person name="Zhang D.-F."/>
        </authorList>
    </citation>
    <scope>NUCLEOTIDE SEQUENCE [LARGE SCALE GENOMIC DNA]</scope>
    <source>
        <strain evidence="4 5">WL0002</strain>
    </source>
</reference>
<dbReference type="Gene3D" id="3.40.50.300">
    <property type="entry name" value="P-loop containing nucleotide triphosphate hydrolases"/>
    <property type="match status" value="1"/>
</dbReference>
<sequence>MVAAILPLVLDEIVLRRQGRRILGPVSLNVEAGGITILMGPNGSGKTSLLRAMHGLERLSAGSLHWRVPEIETRARQAFVFQSPIVLRRSVVDNIAYPLILDGMSRKAARALAAARAEEVGLGELLGRPAQVISGGEKQKLALARALMREPEVLFLDEPCANLDPRAMRDIETILRKAADAGTKIVMSTHDSGQARRLAQDILFLCDGRVIEAAPSDAFFALPKTPEARAHINGDLLP</sequence>